<proteinExistence type="predicted"/>
<dbReference type="AlphaFoldDB" id="A0A3P6GDH1"/>
<evidence type="ECO:0000313" key="1">
    <source>
        <dbReference type="EMBL" id="VDD52149.1"/>
    </source>
</evidence>
<accession>A0A3P6GDH1</accession>
<sequence length="34" mass="4361">MTLFLTLEDFVKVFGRRRLKFLWIRFMRFISYMV</sequence>
<dbReference type="EMBL" id="LR031878">
    <property type="protein sequence ID" value="VDD52149.1"/>
    <property type="molecule type" value="Genomic_DNA"/>
</dbReference>
<reference evidence="1" key="1">
    <citation type="submission" date="2018-11" db="EMBL/GenBank/DDBJ databases">
        <authorList>
            <consortium name="Genoscope - CEA"/>
            <person name="William W."/>
        </authorList>
    </citation>
    <scope>NUCLEOTIDE SEQUENCE</scope>
</reference>
<feature type="non-terminal residue" evidence="1">
    <location>
        <position position="34"/>
    </location>
</feature>
<feature type="non-terminal residue" evidence="1">
    <location>
        <position position="1"/>
    </location>
</feature>
<name>A0A3P6GDH1_BRAOL</name>
<organism evidence="1">
    <name type="scientific">Brassica oleracea</name>
    <name type="common">Wild cabbage</name>
    <dbReference type="NCBI Taxonomy" id="3712"/>
    <lineage>
        <taxon>Eukaryota</taxon>
        <taxon>Viridiplantae</taxon>
        <taxon>Streptophyta</taxon>
        <taxon>Embryophyta</taxon>
        <taxon>Tracheophyta</taxon>
        <taxon>Spermatophyta</taxon>
        <taxon>Magnoliopsida</taxon>
        <taxon>eudicotyledons</taxon>
        <taxon>Gunneridae</taxon>
        <taxon>Pentapetalae</taxon>
        <taxon>rosids</taxon>
        <taxon>malvids</taxon>
        <taxon>Brassicales</taxon>
        <taxon>Brassicaceae</taxon>
        <taxon>Brassiceae</taxon>
        <taxon>Brassica</taxon>
    </lineage>
</organism>
<protein>
    <submittedName>
        <fullName evidence="1">Uncharacterized protein</fullName>
    </submittedName>
</protein>
<gene>
    <name evidence="1" type="ORF">BOLC1T04538H</name>
</gene>